<dbReference type="PANTHER" id="PTHR36112:SF1">
    <property type="entry name" value="RIBOSOMAL RNA SMALL SUBUNIT METHYLTRANSFERASE J"/>
    <property type="match status" value="1"/>
</dbReference>
<feature type="binding site" evidence="1">
    <location>
        <begin position="89"/>
        <end position="90"/>
    </location>
    <ligand>
        <name>S-adenosyl-L-methionine</name>
        <dbReference type="ChEBI" id="CHEBI:59789"/>
    </ligand>
</feature>
<keyword evidence="1" id="KW-0963">Cytoplasm</keyword>
<organism evidence="2 3">
    <name type="scientific">Idiomarina aquatica</name>
    <dbReference type="NCBI Taxonomy" id="1327752"/>
    <lineage>
        <taxon>Bacteria</taxon>
        <taxon>Pseudomonadati</taxon>
        <taxon>Pseudomonadota</taxon>
        <taxon>Gammaproteobacteria</taxon>
        <taxon>Alteromonadales</taxon>
        <taxon>Idiomarinaceae</taxon>
        <taxon>Idiomarina</taxon>
    </lineage>
</organism>
<reference evidence="3" key="1">
    <citation type="journal article" date="2018" name="Front. Microbiol.">
        <title>Genome-Based Analysis Reveals the Taxonomy and Diversity of the Family Idiomarinaceae.</title>
        <authorList>
            <person name="Liu Y."/>
            <person name="Lai Q."/>
            <person name="Shao Z."/>
        </authorList>
    </citation>
    <scope>NUCLEOTIDE SEQUENCE [LARGE SCALE GENOMIC DNA]</scope>
    <source>
        <strain evidence="3">SN-14</strain>
    </source>
</reference>
<keyword evidence="3" id="KW-1185">Reference proteome</keyword>
<comment type="subcellular location">
    <subcellularLocation>
        <location evidence="1">Cytoplasm</location>
    </subcellularLocation>
</comment>
<name>A0AA94EEU1_9GAMM</name>
<dbReference type="Proteomes" id="UP000286680">
    <property type="component" value="Unassembled WGS sequence"/>
</dbReference>
<dbReference type="SUPFAM" id="SSF53335">
    <property type="entry name" value="S-adenosyl-L-methionine-dependent methyltransferases"/>
    <property type="match status" value="1"/>
</dbReference>
<evidence type="ECO:0000313" key="2">
    <source>
        <dbReference type="EMBL" id="RUO40365.1"/>
    </source>
</evidence>
<keyword evidence="1" id="KW-0949">S-adenosyl-L-methionine</keyword>
<dbReference type="Gene3D" id="3.40.50.150">
    <property type="entry name" value="Vaccinia Virus protein VP39"/>
    <property type="match status" value="1"/>
</dbReference>
<gene>
    <name evidence="1" type="primary">rsmJ</name>
    <name evidence="2" type="ORF">CWE23_12225</name>
</gene>
<dbReference type="EMBL" id="PIPS01000004">
    <property type="protein sequence ID" value="RUO40365.1"/>
    <property type="molecule type" value="Genomic_DNA"/>
</dbReference>
<dbReference type="GO" id="GO:0008990">
    <property type="term" value="F:rRNA (guanine-N2-)-methyltransferase activity"/>
    <property type="evidence" value="ECO:0007669"/>
    <property type="project" value="UniProtKB-UniRule"/>
</dbReference>
<comment type="catalytic activity">
    <reaction evidence="1">
        <text>guanosine(1516) in 16S rRNA + S-adenosyl-L-methionine = N(2)-methylguanosine(1516) in 16S rRNA + S-adenosyl-L-homocysteine + H(+)</text>
        <dbReference type="Rhea" id="RHEA:43220"/>
        <dbReference type="Rhea" id="RHEA-COMP:10412"/>
        <dbReference type="Rhea" id="RHEA-COMP:10413"/>
        <dbReference type="ChEBI" id="CHEBI:15378"/>
        <dbReference type="ChEBI" id="CHEBI:57856"/>
        <dbReference type="ChEBI" id="CHEBI:59789"/>
        <dbReference type="ChEBI" id="CHEBI:74269"/>
        <dbReference type="ChEBI" id="CHEBI:74481"/>
        <dbReference type="EC" id="2.1.1.242"/>
    </reaction>
</comment>
<accession>A0AA94EEU1</accession>
<dbReference type="HAMAP" id="MF_01523">
    <property type="entry name" value="16SrRNA_methyltr_J"/>
    <property type="match status" value="1"/>
</dbReference>
<keyword evidence="1" id="KW-0808">Transferase</keyword>
<keyword evidence="1 2" id="KW-0489">Methyltransferase</keyword>
<dbReference type="GO" id="GO:0005737">
    <property type="term" value="C:cytoplasm"/>
    <property type="evidence" value="ECO:0007669"/>
    <property type="project" value="UniProtKB-SubCell"/>
</dbReference>
<keyword evidence="1" id="KW-0698">rRNA processing</keyword>
<dbReference type="InterPro" id="IPR007536">
    <property type="entry name" value="16SrRNA_methylTrfase_J"/>
</dbReference>
<protein>
    <recommendedName>
        <fullName evidence="1">Ribosomal RNA small subunit methyltransferase J</fullName>
        <ecNumber evidence="1">2.1.1.242</ecNumber>
    </recommendedName>
    <alternativeName>
        <fullName evidence="1">16S rRNA m2G1516 methyltransferase</fullName>
    </alternativeName>
    <alternativeName>
        <fullName evidence="1">rRNA (guanine-N(2)-)-methyltransferase</fullName>
    </alternativeName>
</protein>
<dbReference type="EC" id="2.1.1.242" evidence="1"/>
<feature type="binding site" evidence="1">
    <location>
        <position position="141"/>
    </location>
    <ligand>
        <name>S-adenosyl-L-methionine</name>
        <dbReference type="ChEBI" id="CHEBI:59789"/>
    </ligand>
</feature>
<dbReference type="Pfam" id="PF04445">
    <property type="entry name" value="SAM_MT"/>
    <property type="match status" value="1"/>
</dbReference>
<comment type="similarity">
    <text evidence="1">Belongs to the methyltransferase superfamily. RsmJ family.</text>
</comment>
<proteinExistence type="inferred from homology"/>
<dbReference type="InterPro" id="IPR029063">
    <property type="entry name" value="SAM-dependent_MTases_sf"/>
</dbReference>
<sequence>MSSEFELRQTDDGLALVWLTEPKLQPLRIDFHQGKSAYRALHTSLKSEAIAKALGVTGKRKPSVIDATAGLARDAMVLAGFGCQVQLIERHPSVRALLADGLLRAQQQTDSIAEAARRMTLLAATHINQVEGGIADVVYLDPMYPKTGKRKAQVKKDMQMFQQLVGSDEDADELLQPALDVARYRVVVKRPASAPFLAGIEPNQQLSSKKHRFDIYINQGFES</sequence>
<comment type="caution">
    <text evidence="2">The sequence shown here is derived from an EMBL/GenBank/DDBJ whole genome shotgun (WGS) entry which is preliminary data.</text>
</comment>
<dbReference type="AlphaFoldDB" id="A0AA94EEU1"/>
<evidence type="ECO:0000313" key="3">
    <source>
        <dbReference type="Proteomes" id="UP000286680"/>
    </source>
</evidence>
<comment type="function">
    <text evidence="1">Specifically methylates the guanosine in position 1516 of 16S rRNA.</text>
</comment>
<feature type="binding site" evidence="1">
    <location>
        <begin position="73"/>
        <end position="74"/>
    </location>
    <ligand>
        <name>S-adenosyl-L-methionine</name>
        <dbReference type="ChEBI" id="CHEBI:59789"/>
    </ligand>
</feature>
<dbReference type="PANTHER" id="PTHR36112">
    <property type="entry name" value="RIBOSOMAL RNA SMALL SUBUNIT METHYLTRANSFERASE J"/>
    <property type="match status" value="1"/>
</dbReference>
<comment type="caution">
    <text evidence="1">Lacks conserved residue(s) required for the propagation of feature annotation.</text>
</comment>
<evidence type="ECO:0000256" key="1">
    <source>
        <dbReference type="HAMAP-Rule" id="MF_01523"/>
    </source>
</evidence>